<protein>
    <submittedName>
        <fullName evidence="5">SNF2 family N-terminal domain protein</fullName>
    </submittedName>
</protein>
<dbReference type="Pfam" id="PF00271">
    <property type="entry name" value="Helicase_C"/>
    <property type="match status" value="1"/>
</dbReference>
<dbReference type="InterPro" id="IPR000330">
    <property type="entry name" value="SNF2_N"/>
</dbReference>
<dbReference type="Gene3D" id="3.40.50.300">
    <property type="entry name" value="P-loop containing nucleotide triphosphate hydrolases"/>
    <property type="match status" value="1"/>
</dbReference>
<proteinExistence type="predicted"/>
<keyword evidence="1" id="KW-0378">Hydrolase</keyword>
<evidence type="ECO:0000313" key="5">
    <source>
        <dbReference type="EMBL" id="EFG56255.1"/>
    </source>
</evidence>
<dbReference type="EMBL" id="ADNY01000004">
    <property type="protein sequence ID" value="EFG56255.1"/>
    <property type="molecule type" value="Genomic_DNA"/>
</dbReference>
<gene>
    <name evidence="5" type="ORF">HMPREF0493_0073</name>
</gene>
<dbReference type="InterPro" id="IPR013663">
    <property type="entry name" value="Helicase_SWF/SNF/SWI_bac"/>
</dbReference>
<dbReference type="InterPro" id="IPR001650">
    <property type="entry name" value="Helicase_C-like"/>
</dbReference>
<organism evidence="5 6">
    <name type="scientific">Lactobacillus amylolyticus DSM 11664</name>
    <dbReference type="NCBI Taxonomy" id="585524"/>
    <lineage>
        <taxon>Bacteria</taxon>
        <taxon>Bacillati</taxon>
        <taxon>Bacillota</taxon>
        <taxon>Bacilli</taxon>
        <taxon>Lactobacillales</taxon>
        <taxon>Lactobacillaceae</taxon>
        <taxon>Lactobacillus</taxon>
    </lineage>
</organism>
<evidence type="ECO:0000259" key="4">
    <source>
        <dbReference type="PROSITE" id="PS51194"/>
    </source>
</evidence>
<reference evidence="5 6" key="1">
    <citation type="submission" date="2010-04" db="EMBL/GenBank/DDBJ databases">
        <authorList>
            <person name="Muzny D."/>
            <person name="Qin X."/>
            <person name="Deng J."/>
            <person name="Jiang H."/>
            <person name="Liu Y."/>
            <person name="Qu J."/>
            <person name="Song X.-Z."/>
            <person name="Zhang L."/>
            <person name="Thornton R."/>
            <person name="Coyle M."/>
            <person name="Francisco L."/>
            <person name="Jackson L."/>
            <person name="Javaid M."/>
            <person name="Korchina V."/>
            <person name="Kovar C."/>
            <person name="Mata R."/>
            <person name="Mathew T."/>
            <person name="Ngo R."/>
            <person name="Nguyen L."/>
            <person name="Nguyen N."/>
            <person name="Okwuonu G."/>
            <person name="Ongeri F."/>
            <person name="Pham C."/>
            <person name="Simmons D."/>
            <person name="Wilczek-Boney K."/>
            <person name="Hale W."/>
            <person name="Jakkamsetti A."/>
            <person name="Pham P."/>
            <person name="Ruth R."/>
            <person name="San Lucas F."/>
            <person name="Warren J."/>
            <person name="Zhang J."/>
            <person name="Zhao Z."/>
            <person name="Zhou C."/>
            <person name="Zhu D."/>
            <person name="Lee S."/>
            <person name="Bess C."/>
            <person name="Blankenburg K."/>
            <person name="Forbes L."/>
            <person name="Fu Q."/>
            <person name="Gubbala S."/>
            <person name="Hirani K."/>
            <person name="Jayaseelan J.C."/>
            <person name="Lara F."/>
            <person name="Munidasa M."/>
            <person name="Palculict T."/>
            <person name="Patil S."/>
            <person name="Pu L.-L."/>
            <person name="Saada N."/>
            <person name="Tang L."/>
            <person name="Weissenberger G."/>
            <person name="Zhu Y."/>
            <person name="Hemphill L."/>
            <person name="Shang Y."/>
            <person name="Youmans B."/>
            <person name="Ayvaz T."/>
            <person name="Ross M."/>
            <person name="Santibanez J."/>
            <person name="Aqrawi P."/>
            <person name="Gross S."/>
            <person name="Joshi V."/>
            <person name="Fowler G."/>
            <person name="Nazareth L."/>
            <person name="Reid J."/>
            <person name="Worley K."/>
            <person name="Petrosino J."/>
            <person name="Highlander S."/>
            <person name="Gibbs R."/>
        </authorList>
    </citation>
    <scope>NUCLEOTIDE SEQUENCE [LARGE SCALE GENOMIC DNA]</scope>
    <source>
        <strain evidence="5 6">DSM 11664</strain>
    </source>
</reference>
<dbReference type="SMART" id="SM00487">
    <property type="entry name" value="DEXDc"/>
    <property type="match status" value="1"/>
</dbReference>
<feature type="domain" description="Helicase ATP-binding" evidence="3">
    <location>
        <begin position="642"/>
        <end position="801"/>
    </location>
</feature>
<dbReference type="CDD" id="cd18012">
    <property type="entry name" value="DEXQc_arch_SWI2_SNF2"/>
    <property type="match status" value="1"/>
</dbReference>
<dbReference type="GO" id="GO:0016787">
    <property type="term" value="F:hydrolase activity"/>
    <property type="evidence" value="ECO:0007669"/>
    <property type="project" value="UniProtKB-KW"/>
</dbReference>
<dbReference type="GO" id="GO:0005524">
    <property type="term" value="F:ATP binding"/>
    <property type="evidence" value="ECO:0007669"/>
    <property type="project" value="InterPro"/>
</dbReference>
<dbReference type="Gene3D" id="3.40.50.10810">
    <property type="entry name" value="Tandem AAA-ATPase domain"/>
    <property type="match status" value="1"/>
</dbReference>
<dbReference type="PROSITE" id="PS51194">
    <property type="entry name" value="HELICASE_CTER"/>
    <property type="match status" value="1"/>
</dbReference>
<evidence type="ECO:0000259" key="3">
    <source>
        <dbReference type="PROSITE" id="PS51192"/>
    </source>
</evidence>
<dbReference type="SMART" id="SM00490">
    <property type="entry name" value="HELICc"/>
    <property type="match status" value="1"/>
</dbReference>
<dbReference type="AlphaFoldDB" id="D4YRE5"/>
<comment type="caution">
    <text evidence="5">The sequence shown here is derived from an EMBL/GenBank/DDBJ whole genome shotgun (WGS) entry which is preliminary data.</text>
</comment>
<dbReference type="InterPro" id="IPR049730">
    <property type="entry name" value="SNF2/RAD54-like_C"/>
</dbReference>
<dbReference type="CDD" id="cd18793">
    <property type="entry name" value="SF2_C_SNF"/>
    <property type="match status" value="1"/>
</dbReference>
<dbReference type="eggNOG" id="COG0553">
    <property type="taxonomic scope" value="Bacteria"/>
</dbReference>
<dbReference type="Proteomes" id="UP000004069">
    <property type="component" value="Unassembled WGS sequence"/>
</dbReference>
<keyword evidence="6" id="KW-1185">Reference proteome</keyword>
<feature type="domain" description="Helicase C-terminal" evidence="4">
    <location>
        <begin position="922"/>
        <end position="1085"/>
    </location>
</feature>
<evidence type="ECO:0000313" key="6">
    <source>
        <dbReference type="Proteomes" id="UP000004069"/>
    </source>
</evidence>
<accession>D4YRE5</accession>
<keyword evidence="2" id="KW-0175">Coiled coil</keyword>
<dbReference type="SUPFAM" id="SSF52540">
    <property type="entry name" value="P-loop containing nucleoside triphosphate hydrolases"/>
    <property type="match status" value="2"/>
</dbReference>
<dbReference type="InterPro" id="IPR038718">
    <property type="entry name" value="SNF2-like_sf"/>
</dbReference>
<dbReference type="OrthoDB" id="9760715at2"/>
<dbReference type="InterPro" id="IPR027417">
    <property type="entry name" value="P-loop_NTPase"/>
</dbReference>
<name>D4YRE5_9LACO</name>
<dbReference type="Pfam" id="PF08455">
    <property type="entry name" value="SNF2_assoc"/>
    <property type="match status" value="1"/>
</dbReference>
<dbReference type="PANTHER" id="PTHR10799">
    <property type="entry name" value="SNF2/RAD54 HELICASE FAMILY"/>
    <property type="match status" value="1"/>
</dbReference>
<sequence>MADFDKKEKLIDYLNPDFLDELQNTQLDYDPLKIIDDEQFTASQYQEASVLKEQLSVQDHDFSPLKQGKFLFDLHLANGFLHFEVKIKFSRQKVEKITVNSMIRNFSTDAFKIVALIEFLYYFMIENPTENTNSSARIVLNHFAEDENRLPVKLRAQFDPVSYSGLPVLTFKIGQDSHLYKLQSLPGLVDSVREHHELELGKYFNRTVEIDDFDDDSLAWYRLIESIIDHDETVQIARDDFSLRAFKELPINESLADQIDQLMARGVTLYHDNRPIDYRVSQDRLQFKIRTDTENETARIKIDYLVPSYEMDNLIEGNRAFYYFWMNSWTKYENVDPIFLKRYGLHMGEELTFGAQTLQTLGHKILPKIKKSGNFSVTGMKKLVDTLPPEAEIIFNLDFQDREIICTPVAKYGEKEYQLEKKTNDETEREFEKEKAAKQLIEEQGFTFDKEQQKYSLAIDASDRIDAFFDDGINQLKKAGQVKATAAFKRLLGNLKTKFNVSLGIRLGENTLDLTVSGEKLAAEDIQTILNAYQQKRHYFMLRNGQMKNLESPSLEDLSLIMKNLGISLKQFVKGKMTVPAYRAFYLEKMLENRDSLQFTSNDEFDRLIADLEQGKVKKNKIPASLKKVLRPYQVKGYQWMTTLLDYNLGGLLADEMGLGKTLQVISVLLARKAKTKLPSLIVVPASVVYNWEAEIKKFAPELEMIVLGGSKKERREQLERVTDQVLITSYDSLKRDLKLYEKIGFDLEVIDEAQNIKNAKAAVSKAVKIINARHRLALTGTPIENNLSELWSIFDYLMPGFLGEYEYFRSNYEKPIVKDEDKKKGKQLSQIIAPFVLRRLKKDVLKDLPEKDEQVIYAKLSGRQDELYQAQTQKLIAQLNKQDDKDFKKQRFQVLAAITKLRELCCDPHLLYEDYRGKSAKLAATMELIEDSIADGHKILLFSQFTSMLELIEQKLKQAKIVTFVITGSTPKQKRQELIKQFNKLDHPAIFLISLKAGGTGINLTSADVVIHYDPWWNVAAENQATDRAHRIGQKHNVQIYKMVAKGTIEEKIVELQERKEKLADEVLSGKGFGSSTLDRADLLNILER</sequence>
<dbReference type="InterPro" id="IPR014001">
    <property type="entry name" value="Helicase_ATP-bd"/>
</dbReference>
<evidence type="ECO:0000256" key="2">
    <source>
        <dbReference type="SAM" id="Coils"/>
    </source>
</evidence>
<dbReference type="Pfam" id="PF00176">
    <property type="entry name" value="SNF2-rel_dom"/>
    <property type="match status" value="1"/>
</dbReference>
<dbReference type="PATRIC" id="fig|585524.9.peg.1476"/>
<evidence type="ECO:0000256" key="1">
    <source>
        <dbReference type="ARBA" id="ARBA00022801"/>
    </source>
</evidence>
<feature type="coiled-coil region" evidence="2">
    <location>
        <begin position="417"/>
        <end position="444"/>
    </location>
</feature>
<dbReference type="PROSITE" id="PS51192">
    <property type="entry name" value="HELICASE_ATP_BIND_1"/>
    <property type="match status" value="1"/>
</dbReference>
<dbReference type="RefSeq" id="WP_006351227.1">
    <property type="nucleotide sequence ID" value="NZ_ADNY01000004.1"/>
</dbReference>